<evidence type="ECO:0000313" key="2">
    <source>
        <dbReference type="EMBL" id="PYH41287.1"/>
    </source>
</evidence>
<protein>
    <submittedName>
        <fullName evidence="2">Uncharacterized protein</fullName>
    </submittedName>
</protein>
<organism evidence="2 3">
    <name type="scientific">Aspergillus saccharolyticus JOP 1030-1</name>
    <dbReference type="NCBI Taxonomy" id="1450539"/>
    <lineage>
        <taxon>Eukaryota</taxon>
        <taxon>Fungi</taxon>
        <taxon>Dikarya</taxon>
        <taxon>Ascomycota</taxon>
        <taxon>Pezizomycotina</taxon>
        <taxon>Eurotiomycetes</taxon>
        <taxon>Eurotiomycetidae</taxon>
        <taxon>Eurotiales</taxon>
        <taxon>Aspergillaceae</taxon>
        <taxon>Aspergillus</taxon>
        <taxon>Aspergillus subgen. Circumdati</taxon>
    </lineage>
</organism>
<evidence type="ECO:0000313" key="3">
    <source>
        <dbReference type="Proteomes" id="UP000248349"/>
    </source>
</evidence>
<dbReference type="STRING" id="1450539.A0A318Z4L1"/>
<keyword evidence="3" id="KW-1185">Reference proteome</keyword>
<dbReference type="Proteomes" id="UP000248349">
    <property type="component" value="Unassembled WGS sequence"/>
</dbReference>
<name>A0A318Z4L1_9EURO</name>
<proteinExistence type="predicted"/>
<feature type="region of interest" description="Disordered" evidence="1">
    <location>
        <begin position="1"/>
        <end position="96"/>
    </location>
</feature>
<sequence length="172" mass="17778">MTGGGDVGPRRDDSHSPPAVGGYGEFVGRGGGGRLRSTLSSSPPPPPQPPIPSSSSSQLYQQGHDFVTATTSPADSSSPMYHLNNNNNNTTTTTTSYPSPPSFCTMVDMPSSLSMINPLDFGSGVVSPFADSAAAAAAIYALEDLDVNALPADVFQGDWSWLADEAALRDAV</sequence>
<reference evidence="2 3" key="1">
    <citation type="submission" date="2016-12" db="EMBL/GenBank/DDBJ databases">
        <title>The genomes of Aspergillus section Nigri reveals drivers in fungal speciation.</title>
        <authorList>
            <consortium name="DOE Joint Genome Institute"/>
            <person name="Vesth T.C."/>
            <person name="Nybo J."/>
            <person name="Theobald S."/>
            <person name="Brandl J."/>
            <person name="Frisvad J.C."/>
            <person name="Nielsen K.F."/>
            <person name="Lyhne E.K."/>
            <person name="Kogle M.E."/>
            <person name="Kuo A."/>
            <person name="Riley R."/>
            <person name="Clum A."/>
            <person name="Nolan M."/>
            <person name="Lipzen A."/>
            <person name="Salamov A."/>
            <person name="Henrissat B."/>
            <person name="Wiebenga A."/>
            <person name="De Vries R.P."/>
            <person name="Grigoriev I.V."/>
            <person name="Mortensen U.H."/>
            <person name="Andersen M.R."/>
            <person name="Baker S.E."/>
        </authorList>
    </citation>
    <scope>NUCLEOTIDE SEQUENCE [LARGE SCALE GENOMIC DNA]</scope>
    <source>
        <strain evidence="2 3">JOP 1030-1</strain>
    </source>
</reference>
<dbReference type="OrthoDB" id="5600085at2759"/>
<dbReference type="GeneID" id="37077168"/>
<gene>
    <name evidence="2" type="ORF">BP01DRAFT_360560</name>
</gene>
<feature type="compositionally biased region" description="Gly residues" evidence="1">
    <location>
        <begin position="21"/>
        <end position="34"/>
    </location>
</feature>
<dbReference type="EMBL" id="KZ821266">
    <property type="protein sequence ID" value="PYH41287.1"/>
    <property type="molecule type" value="Genomic_DNA"/>
</dbReference>
<dbReference type="AlphaFoldDB" id="A0A318Z4L1"/>
<dbReference type="RefSeq" id="XP_025427269.1">
    <property type="nucleotide sequence ID" value="XM_025575940.1"/>
</dbReference>
<accession>A0A318Z4L1</accession>
<evidence type="ECO:0000256" key="1">
    <source>
        <dbReference type="SAM" id="MobiDB-lite"/>
    </source>
</evidence>
<feature type="compositionally biased region" description="Pro residues" evidence="1">
    <location>
        <begin position="42"/>
        <end position="52"/>
    </location>
</feature>
<feature type="compositionally biased region" description="Low complexity" evidence="1">
    <location>
        <begin position="68"/>
        <end position="95"/>
    </location>
</feature>